<comment type="caution">
    <text evidence="2">The sequence shown here is derived from an EMBL/GenBank/DDBJ whole genome shotgun (WGS) entry which is preliminary data.</text>
</comment>
<feature type="region of interest" description="Disordered" evidence="1">
    <location>
        <begin position="106"/>
        <end position="145"/>
    </location>
</feature>
<keyword evidence="3" id="KW-1185">Reference proteome</keyword>
<dbReference type="Proteomes" id="UP001157017">
    <property type="component" value="Unassembled WGS sequence"/>
</dbReference>
<evidence type="ECO:0000256" key="1">
    <source>
        <dbReference type="SAM" id="MobiDB-lite"/>
    </source>
</evidence>
<accession>A0ABQ6JGZ3</accession>
<organism evidence="2 3">
    <name type="scientific">Angustibacter aerolatus</name>
    <dbReference type="NCBI Taxonomy" id="1162965"/>
    <lineage>
        <taxon>Bacteria</taxon>
        <taxon>Bacillati</taxon>
        <taxon>Actinomycetota</taxon>
        <taxon>Actinomycetes</taxon>
        <taxon>Kineosporiales</taxon>
        <taxon>Kineosporiaceae</taxon>
    </lineage>
</organism>
<proteinExistence type="predicted"/>
<gene>
    <name evidence="2" type="ORF">GCM10025868_23240</name>
</gene>
<evidence type="ECO:0000313" key="2">
    <source>
        <dbReference type="EMBL" id="GMA87074.1"/>
    </source>
</evidence>
<sequence>MRLRCVGEVLDVQRQHEVGAHRVGEVGTLAGVGVAVQPAGEHDLHPAGHQPTLDAPCEVEHDRRLVEPVRDGTLVVLAVSGVDHDDAAGEAGAGRSDAIDLAEHVRRTAADRPGQPSQRPQRLRPDQPVGLQTHTPLQARAARRR</sequence>
<reference evidence="3" key="1">
    <citation type="journal article" date="2019" name="Int. J. Syst. Evol. Microbiol.">
        <title>The Global Catalogue of Microorganisms (GCM) 10K type strain sequencing project: providing services to taxonomists for standard genome sequencing and annotation.</title>
        <authorList>
            <consortium name="The Broad Institute Genomics Platform"/>
            <consortium name="The Broad Institute Genome Sequencing Center for Infectious Disease"/>
            <person name="Wu L."/>
            <person name="Ma J."/>
        </authorList>
    </citation>
    <scope>NUCLEOTIDE SEQUENCE [LARGE SCALE GENOMIC DNA]</scope>
    <source>
        <strain evidence="3">NBRC 108730</strain>
    </source>
</reference>
<dbReference type="EMBL" id="BSUZ01000001">
    <property type="protein sequence ID" value="GMA87074.1"/>
    <property type="molecule type" value="Genomic_DNA"/>
</dbReference>
<name>A0ABQ6JGZ3_9ACTN</name>
<protein>
    <submittedName>
        <fullName evidence="2">Uncharacterized protein</fullName>
    </submittedName>
</protein>
<evidence type="ECO:0000313" key="3">
    <source>
        <dbReference type="Proteomes" id="UP001157017"/>
    </source>
</evidence>